<feature type="region of interest" description="Disordered" evidence="1">
    <location>
        <begin position="54"/>
        <end position="74"/>
    </location>
</feature>
<proteinExistence type="predicted"/>
<dbReference type="AlphaFoldDB" id="A0A448XPE4"/>
<dbReference type="Proteomes" id="UP000784294">
    <property type="component" value="Unassembled WGS sequence"/>
</dbReference>
<sequence>MRFEGRFYQKTTADSSRPAVDWLYWNIHADAVSEATSFDYGEKVLSFCLSHDDHHQSKVSSSQPNSSQRRLDVL</sequence>
<accession>A0A448XPE4</accession>
<reference evidence="2" key="1">
    <citation type="submission" date="2018-11" db="EMBL/GenBank/DDBJ databases">
        <authorList>
            <consortium name="Pathogen Informatics"/>
        </authorList>
    </citation>
    <scope>NUCLEOTIDE SEQUENCE</scope>
</reference>
<protein>
    <submittedName>
        <fullName evidence="2">Uncharacterized protein</fullName>
    </submittedName>
</protein>
<evidence type="ECO:0000256" key="1">
    <source>
        <dbReference type="SAM" id="MobiDB-lite"/>
    </source>
</evidence>
<organism evidence="2 3">
    <name type="scientific">Protopolystoma xenopodis</name>
    <dbReference type="NCBI Taxonomy" id="117903"/>
    <lineage>
        <taxon>Eukaryota</taxon>
        <taxon>Metazoa</taxon>
        <taxon>Spiralia</taxon>
        <taxon>Lophotrochozoa</taxon>
        <taxon>Platyhelminthes</taxon>
        <taxon>Monogenea</taxon>
        <taxon>Polyopisthocotylea</taxon>
        <taxon>Polystomatidea</taxon>
        <taxon>Polystomatidae</taxon>
        <taxon>Protopolystoma</taxon>
    </lineage>
</organism>
<comment type="caution">
    <text evidence="2">The sequence shown here is derived from an EMBL/GenBank/DDBJ whole genome shotgun (WGS) entry which is preliminary data.</text>
</comment>
<name>A0A448XPE4_9PLAT</name>
<gene>
    <name evidence="2" type="ORF">PXEA_LOCUS35033</name>
</gene>
<feature type="compositionally biased region" description="Low complexity" evidence="1">
    <location>
        <begin position="58"/>
        <end position="68"/>
    </location>
</feature>
<evidence type="ECO:0000313" key="3">
    <source>
        <dbReference type="Proteomes" id="UP000784294"/>
    </source>
</evidence>
<evidence type="ECO:0000313" key="2">
    <source>
        <dbReference type="EMBL" id="VEL41593.1"/>
    </source>
</evidence>
<keyword evidence="3" id="KW-1185">Reference proteome</keyword>
<dbReference type="EMBL" id="CAAALY010270065">
    <property type="protein sequence ID" value="VEL41593.1"/>
    <property type="molecule type" value="Genomic_DNA"/>
</dbReference>